<gene>
    <name evidence="2" type="ORF">WJX72_010411</name>
</gene>
<evidence type="ECO:0008006" key="4">
    <source>
        <dbReference type="Google" id="ProtNLM"/>
    </source>
</evidence>
<comment type="caution">
    <text evidence="2">The sequence shown here is derived from an EMBL/GenBank/DDBJ whole genome shotgun (WGS) entry which is preliminary data.</text>
</comment>
<dbReference type="SUPFAM" id="SSF69047">
    <property type="entry name" value="Hypothetical protein YjbJ"/>
    <property type="match status" value="1"/>
</dbReference>
<protein>
    <recommendedName>
        <fullName evidence="4">CsbD-like domain-containing protein</fullName>
    </recommendedName>
</protein>
<feature type="compositionally biased region" description="Basic and acidic residues" evidence="1">
    <location>
        <begin position="85"/>
        <end position="100"/>
    </location>
</feature>
<evidence type="ECO:0000256" key="1">
    <source>
        <dbReference type="SAM" id="MobiDB-lite"/>
    </source>
</evidence>
<feature type="compositionally biased region" description="Basic and acidic residues" evidence="1">
    <location>
        <begin position="38"/>
        <end position="52"/>
    </location>
</feature>
<sequence length="100" mass="10097">MTGSEPSKTSGNIKAATGAVKQNVGSALGNEQMQAEGAGKRAEGNTEHKTAEAKGYAEGAGDSLLGGIKNTAGKIFGNEQMQAEGKGREMKGDAKKAVNS</sequence>
<dbReference type="EMBL" id="JALJOR010000001">
    <property type="protein sequence ID" value="KAK9830218.1"/>
    <property type="molecule type" value="Genomic_DNA"/>
</dbReference>
<feature type="region of interest" description="Disordered" evidence="1">
    <location>
        <begin position="77"/>
        <end position="100"/>
    </location>
</feature>
<dbReference type="Proteomes" id="UP001489004">
    <property type="component" value="Unassembled WGS sequence"/>
</dbReference>
<keyword evidence="3" id="KW-1185">Reference proteome</keyword>
<evidence type="ECO:0000313" key="3">
    <source>
        <dbReference type="Proteomes" id="UP001489004"/>
    </source>
</evidence>
<feature type="region of interest" description="Disordered" evidence="1">
    <location>
        <begin position="25"/>
        <end position="63"/>
    </location>
</feature>
<reference evidence="2 3" key="1">
    <citation type="journal article" date="2024" name="Nat. Commun.">
        <title>Phylogenomics reveals the evolutionary origins of lichenization in chlorophyte algae.</title>
        <authorList>
            <person name="Puginier C."/>
            <person name="Libourel C."/>
            <person name="Otte J."/>
            <person name="Skaloud P."/>
            <person name="Haon M."/>
            <person name="Grisel S."/>
            <person name="Petersen M."/>
            <person name="Berrin J.G."/>
            <person name="Delaux P.M."/>
            <person name="Dal Grande F."/>
            <person name="Keller J."/>
        </authorList>
    </citation>
    <scope>NUCLEOTIDE SEQUENCE [LARGE SCALE GENOMIC DNA]</scope>
    <source>
        <strain evidence="2 3">SAG 2043</strain>
    </source>
</reference>
<organism evidence="2 3">
    <name type="scientific">[Myrmecia] bisecta</name>
    <dbReference type="NCBI Taxonomy" id="41462"/>
    <lineage>
        <taxon>Eukaryota</taxon>
        <taxon>Viridiplantae</taxon>
        <taxon>Chlorophyta</taxon>
        <taxon>core chlorophytes</taxon>
        <taxon>Trebouxiophyceae</taxon>
        <taxon>Trebouxiales</taxon>
        <taxon>Trebouxiaceae</taxon>
        <taxon>Myrmecia</taxon>
    </lineage>
</organism>
<proteinExistence type="predicted"/>
<dbReference type="AlphaFoldDB" id="A0AAW1R9K9"/>
<dbReference type="InterPro" id="IPR036629">
    <property type="entry name" value="YjbJ_sf"/>
</dbReference>
<evidence type="ECO:0000313" key="2">
    <source>
        <dbReference type="EMBL" id="KAK9830218.1"/>
    </source>
</evidence>
<dbReference type="PANTHER" id="PTHR40460">
    <property type="entry name" value="CHROMOSOME 1, WHOLE GENOME SHOTGUN SEQUENCE"/>
    <property type="match status" value="1"/>
</dbReference>
<dbReference type="PANTHER" id="PTHR40460:SF1">
    <property type="entry name" value="CSBD-LIKE DOMAIN-CONTAINING PROTEIN"/>
    <property type="match status" value="1"/>
</dbReference>
<name>A0AAW1R9K9_9CHLO</name>
<accession>A0AAW1R9K9</accession>